<evidence type="ECO:0000313" key="11">
    <source>
        <dbReference type="Proteomes" id="UP001172083"/>
    </source>
</evidence>
<dbReference type="EMBL" id="JAUJEB010000001">
    <property type="protein sequence ID" value="MDN5211783.1"/>
    <property type="molecule type" value="Genomic_DNA"/>
</dbReference>
<dbReference type="Pfam" id="PF07715">
    <property type="entry name" value="Plug"/>
    <property type="match status" value="1"/>
</dbReference>
<evidence type="ECO:0000313" key="10">
    <source>
        <dbReference type="EMBL" id="MDN5211783.1"/>
    </source>
</evidence>
<keyword evidence="4 7" id="KW-0812">Transmembrane</keyword>
<organism evidence="10 11">
    <name type="scientific">Agaribacillus aureus</name>
    <dbReference type="NCBI Taxonomy" id="3051825"/>
    <lineage>
        <taxon>Bacteria</taxon>
        <taxon>Pseudomonadati</taxon>
        <taxon>Bacteroidota</taxon>
        <taxon>Cytophagia</taxon>
        <taxon>Cytophagales</taxon>
        <taxon>Splendidivirgaceae</taxon>
        <taxon>Agaribacillus</taxon>
    </lineage>
</organism>
<dbReference type="Gene3D" id="2.170.130.10">
    <property type="entry name" value="TonB-dependent receptor, plug domain"/>
    <property type="match status" value="1"/>
</dbReference>
<keyword evidence="11" id="KW-1185">Reference proteome</keyword>
<dbReference type="InterPro" id="IPR012910">
    <property type="entry name" value="Plug_dom"/>
</dbReference>
<evidence type="ECO:0000256" key="5">
    <source>
        <dbReference type="ARBA" id="ARBA00023136"/>
    </source>
</evidence>
<feature type="domain" description="TonB-dependent receptor plug" evidence="9">
    <location>
        <begin position="250"/>
        <end position="356"/>
    </location>
</feature>
<comment type="caution">
    <text evidence="10">The sequence shown here is derived from an EMBL/GenBank/DDBJ whole genome shotgun (WGS) entry which is preliminary data.</text>
</comment>
<dbReference type="Proteomes" id="UP001172083">
    <property type="component" value="Unassembled WGS sequence"/>
</dbReference>
<evidence type="ECO:0000256" key="1">
    <source>
        <dbReference type="ARBA" id="ARBA00004571"/>
    </source>
</evidence>
<dbReference type="InterPro" id="IPR037066">
    <property type="entry name" value="Plug_dom_sf"/>
</dbReference>
<keyword evidence="6 7" id="KW-0998">Cell outer membrane</keyword>
<evidence type="ECO:0000256" key="4">
    <source>
        <dbReference type="ARBA" id="ARBA00022692"/>
    </source>
</evidence>
<gene>
    <name evidence="10" type="ORF">QQ020_06965</name>
</gene>
<evidence type="ECO:0000256" key="8">
    <source>
        <dbReference type="SAM" id="SignalP"/>
    </source>
</evidence>
<evidence type="ECO:0000256" key="6">
    <source>
        <dbReference type="ARBA" id="ARBA00023237"/>
    </source>
</evidence>
<dbReference type="InterPro" id="IPR023996">
    <property type="entry name" value="TonB-dep_OMP_SusC/RagA"/>
</dbReference>
<dbReference type="Gene3D" id="2.60.40.1120">
    <property type="entry name" value="Carboxypeptidase-like, regulatory domain"/>
    <property type="match status" value="1"/>
</dbReference>
<dbReference type="InterPro" id="IPR008969">
    <property type="entry name" value="CarboxyPept-like_regulatory"/>
</dbReference>
<keyword evidence="2 7" id="KW-0813">Transport</keyword>
<dbReference type="Gene3D" id="2.40.170.20">
    <property type="entry name" value="TonB-dependent receptor, beta-barrel domain"/>
    <property type="match status" value="1"/>
</dbReference>
<name>A0ABT8L263_9BACT</name>
<keyword evidence="5 7" id="KW-0472">Membrane</keyword>
<comment type="subcellular location">
    <subcellularLocation>
        <location evidence="1 7">Cell outer membrane</location>
        <topology evidence="1 7">Multi-pass membrane protein</topology>
    </subcellularLocation>
</comment>
<evidence type="ECO:0000256" key="3">
    <source>
        <dbReference type="ARBA" id="ARBA00022452"/>
    </source>
</evidence>
<reference evidence="10" key="1">
    <citation type="submission" date="2023-06" db="EMBL/GenBank/DDBJ databases">
        <title>Genomic of Agaribacillus aureum.</title>
        <authorList>
            <person name="Wang G."/>
        </authorList>
    </citation>
    <scope>NUCLEOTIDE SEQUENCE</scope>
    <source>
        <strain evidence="10">BMA12</strain>
    </source>
</reference>
<dbReference type="InterPro" id="IPR023997">
    <property type="entry name" value="TonB-dep_OMP_SusC/RagA_CS"/>
</dbReference>
<dbReference type="InterPro" id="IPR039426">
    <property type="entry name" value="TonB-dep_rcpt-like"/>
</dbReference>
<dbReference type="RefSeq" id="WP_346757111.1">
    <property type="nucleotide sequence ID" value="NZ_JAUJEB010000001.1"/>
</dbReference>
<keyword evidence="3 7" id="KW-1134">Transmembrane beta strand</keyword>
<protein>
    <submittedName>
        <fullName evidence="10">TonB-dependent receptor</fullName>
    </submittedName>
</protein>
<keyword evidence="8" id="KW-0732">Signal</keyword>
<accession>A0ABT8L263</accession>
<dbReference type="NCBIfam" id="TIGR04057">
    <property type="entry name" value="SusC_RagA_signa"/>
    <property type="match status" value="1"/>
</dbReference>
<evidence type="ECO:0000259" key="9">
    <source>
        <dbReference type="Pfam" id="PF07715"/>
    </source>
</evidence>
<feature type="chain" id="PRO_5047059285" evidence="8">
    <location>
        <begin position="25"/>
        <end position="1197"/>
    </location>
</feature>
<dbReference type="Pfam" id="PF13715">
    <property type="entry name" value="CarbopepD_reg_2"/>
    <property type="match status" value="1"/>
</dbReference>
<dbReference type="SUPFAM" id="SSF56935">
    <property type="entry name" value="Porins"/>
    <property type="match status" value="1"/>
</dbReference>
<dbReference type="NCBIfam" id="TIGR04056">
    <property type="entry name" value="OMP_RagA_SusC"/>
    <property type="match status" value="1"/>
</dbReference>
<evidence type="ECO:0000256" key="7">
    <source>
        <dbReference type="PROSITE-ProRule" id="PRU01360"/>
    </source>
</evidence>
<dbReference type="PROSITE" id="PS52016">
    <property type="entry name" value="TONB_DEPENDENT_REC_3"/>
    <property type="match status" value="1"/>
</dbReference>
<keyword evidence="10" id="KW-0675">Receptor</keyword>
<evidence type="ECO:0000256" key="2">
    <source>
        <dbReference type="ARBA" id="ARBA00022448"/>
    </source>
</evidence>
<dbReference type="InterPro" id="IPR036942">
    <property type="entry name" value="Beta-barrel_TonB_sf"/>
</dbReference>
<comment type="similarity">
    <text evidence="7">Belongs to the TonB-dependent receptor family.</text>
</comment>
<sequence>MTKRIQNYAKTGVIALLCIFQFNAQCQNLATNKPIENPNGINSAQQLKTLKRCLKYFEQKYQVNFGYESKIVEGKNVEAIDIDAIESVENGLSLILTPHGLKYEKLGDAFYVILEVDKKSEGKRLKKLKKRAYARPNYQFRKSKIEKISNQIGKASVDRDISGKVISETGEGLPGVNIVVKETTVGTISNNDGTYKLTVPDNASTLVFSYIGYLPQEIAINNRSVIDVTLSPDIEMLSEVVVVGYGSQRKSDLTGAVSSITGDEITQLPLQRVDEALKGRVAGVDISTTDGSPGGNVRIRVRGANSINSTNEALVVIDGFQGGDLVSLNPNDIQSIEVLKDASATAIYGSRGANGVILVTTKRGKKGKPKIDYHYNFGIQDIRKKLDVMNAAEFARNKNELALTYNITVPESERFIFTDAEIAEFERNGGTDMQDEIYRTAFMHNHQLSLSGGNDNVNYLVSGALLNQEGILLNSNYDRYSLRANVFSKVSEKLNFGLNFVATHQSYNSPPFNNFDVLGSAINGATRWAPTVPVFDEDGNYNTPSDGPGNTGFTGFNWVNPDPWNPVASATEPDMRNNTTDLLANLYLEYEFFEGLKLKVTGGALSQRRNFRSYFNTKTRRGLQANGDALIAEEEFLRIQNSNILTYDKTFSDKHHVTLTGVAEQSYTNVRGSQVGATGIIIDNLGFNNIGGAASTTAGSYGGDRSLISYLGRINYVFDDRYLITASVRSDGSSVLSEGNRWSSFPSVALAWRMSEESFIRDLGAISNLKLRASWGITGSQSVPIGASQAVLITDDGGGDPTGANGYPINGNDIVISARPAQVANPNLGWEETEQIDFGFDLGLFDNRLTLSADYYKKNTTDLLFSKNVALYTGAGRIWVNAGEVQNQGVELLVSGNPLVGPVQWQSTFSFFHNQNEIVDLSGLPEITFRGTFGGGAGFSDRFMVLREGLPMGSIFGHEYLGVWKTSEREQALAFGQLPGQPKYADIDGNGQIDLDDRIILGQTTPKYFFGWTNNFSYKDFELNFFFQGATGHKIVNQAQLRMNSPTDGISRDLLNHWTPDNQNTDVPGFIDQQTIEDQIVTPGIESKVSGVGLNSRYVEDGSYIRLKTITLAYNLPSSKCEKIGIRGARIYVTATNYLTITDYTGYDPEVSSFNGGRNGQLNIRTTDGSNPDAQFGVDQSSYPNAKVITLGANISF</sequence>
<feature type="signal peptide" evidence="8">
    <location>
        <begin position="1"/>
        <end position="24"/>
    </location>
</feature>
<dbReference type="SUPFAM" id="SSF49464">
    <property type="entry name" value="Carboxypeptidase regulatory domain-like"/>
    <property type="match status" value="1"/>
</dbReference>
<proteinExistence type="inferred from homology"/>